<evidence type="ECO:0000313" key="4">
    <source>
        <dbReference type="Proteomes" id="UP001551482"/>
    </source>
</evidence>
<sequence>MHGTTDDADPDQETGLTPHGEIRHDPPSQSESPDAAGEAAAPARATPAPTHRWPWLPRFARDVAVETIGALLALAVVALVVALVALL</sequence>
<proteinExistence type="predicted"/>
<evidence type="ECO:0000256" key="2">
    <source>
        <dbReference type="SAM" id="Phobius"/>
    </source>
</evidence>
<accession>A0ABV3DUT4</accession>
<reference evidence="3 4" key="1">
    <citation type="submission" date="2024-06" db="EMBL/GenBank/DDBJ databases">
        <title>The Natural Products Discovery Center: Release of the First 8490 Sequenced Strains for Exploring Actinobacteria Biosynthetic Diversity.</title>
        <authorList>
            <person name="Kalkreuter E."/>
            <person name="Kautsar S.A."/>
            <person name="Yang D."/>
            <person name="Bader C.D."/>
            <person name="Teijaro C.N."/>
            <person name="Fluegel L."/>
            <person name="Davis C.M."/>
            <person name="Simpson J.R."/>
            <person name="Lauterbach L."/>
            <person name="Steele A.D."/>
            <person name="Gui C."/>
            <person name="Meng S."/>
            <person name="Li G."/>
            <person name="Viehrig K."/>
            <person name="Ye F."/>
            <person name="Su P."/>
            <person name="Kiefer A.F."/>
            <person name="Nichols A."/>
            <person name="Cepeda A.J."/>
            <person name="Yan W."/>
            <person name="Fan B."/>
            <person name="Jiang Y."/>
            <person name="Adhikari A."/>
            <person name="Zheng C.-J."/>
            <person name="Schuster L."/>
            <person name="Cowan T.M."/>
            <person name="Smanski M.J."/>
            <person name="Chevrette M.G."/>
            <person name="De Carvalho L.P.S."/>
            <person name="Shen B."/>
        </authorList>
    </citation>
    <scope>NUCLEOTIDE SEQUENCE [LARGE SCALE GENOMIC DNA]</scope>
    <source>
        <strain evidence="3 4">NPDC048946</strain>
    </source>
</reference>
<feature type="compositionally biased region" description="Low complexity" evidence="1">
    <location>
        <begin position="33"/>
        <end position="49"/>
    </location>
</feature>
<comment type="caution">
    <text evidence="3">The sequence shown here is derived from an EMBL/GenBank/DDBJ whole genome shotgun (WGS) entry which is preliminary data.</text>
</comment>
<feature type="transmembrane region" description="Helical" evidence="2">
    <location>
        <begin position="63"/>
        <end position="86"/>
    </location>
</feature>
<keyword evidence="2" id="KW-0812">Transmembrane</keyword>
<dbReference type="Proteomes" id="UP001551482">
    <property type="component" value="Unassembled WGS sequence"/>
</dbReference>
<keyword evidence="2" id="KW-0472">Membrane</keyword>
<dbReference type="EMBL" id="JBEZFP010000132">
    <property type="protein sequence ID" value="MEU8138634.1"/>
    <property type="molecule type" value="Genomic_DNA"/>
</dbReference>
<feature type="region of interest" description="Disordered" evidence="1">
    <location>
        <begin position="1"/>
        <end position="53"/>
    </location>
</feature>
<keyword evidence="4" id="KW-1185">Reference proteome</keyword>
<name>A0ABV3DUT4_9ACTN</name>
<evidence type="ECO:0000256" key="1">
    <source>
        <dbReference type="SAM" id="MobiDB-lite"/>
    </source>
</evidence>
<keyword evidence="2" id="KW-1133">Transmembrane helix</keyword>
<protein>
    <submittedName>
        <fullName evidence="3">Uncharacterized protein</fullName>
    </submittedName>
</protein>
<feature type="compositionally biased region" description="Acidic residues" evidence="1">
    <location>
        <begin position="1"/>
        <end position="12"/>
    </location>
</feature>
<gene>
    <name evidence="3" type="ORF">AB0C36_34695</name>
</gene>
<dbReference type="RefSeq" id="WP_358362242.1">
    <property type="nucleotide sequence ID" value="NZ_JBEZFP010000132.1"/>
</dbReference>
<organism evidence="3 4">
    <name type="scientific">Streptodolium elevatio</name>
    <dbReference type="NCBI Taxonomy" id="3157996"/>
    <lineage>
        <taxon>Bacteria</taxon>
        <taxon>Bacillati</taxon>
        <taxon>Actinomycetota</taxon>
        <taxon>Actinomycetes</taxon>
        <taxon>Kitasatosporales</taxon>
        <taxon>Streptomycetaceae</taxon>
        <taxon>Streptodolium</taxon>
    </lineage>
</organism>
<evidence type="ECO:0000313" key="3">
    <source>
        <dbReference type="EMBL" id="MEU8138634.1"/>
    </source>
</evidence>